<dbReference type="PANTHER" id="PTHR46401:SF2">
    <property type="entry name" value="GLYCOSYLTRANSFERASE WBBK-RELATED"/>
    <property type="match status" value="1"/>
</dbReference>
<dbReference type="CDD" id="cd03809">
    <property type="entry name" value="GT4_MtfB-like"/>
    <property type="match status" value="1"/>
</dbReference>
<dbReference type="GO" id="GO:0009103">
    <property type="term" value="P:lipopolysaccharide biosynthetic process"/>
    <property type="evidence" value="ECO:0007669"/>
    <property type="project" value="TreeGrafter"/>
</dbReference>
<organism evidence="4 5">
    <name type="scientific">Shouchella clausii</name>
    <name type="common">Alkalihalobacillus clausii</name>
    <dbReference type="NCBI Taxonomy" id="79880"/>
    <lineage>
        <taxon>Bacteria</taxon>
        <taxon>Bacillati</taxon>
        <taxon>Bacillota</taxon>
        <taxon>Bacilli</taxon>
        <taxon>Bacillales</taxon>
        <taxon>Bacillaceae</taxon>
        <taxon>Shouchella</taxon>
    </lineage>
</organism>
<comment type="caution">
    <text evidence="4">The sequence shown here is derived from an EMBL/GenBank/DDBJ whole genome shotgun (WGS) entry which is preliminary data.</text>
</comment>
<feature type="domain" description="Glycosyl transferase family 1" evidence="2">
    <location>
        <begin position="177"/>
        <end position="329"/>
    </location>
</feature>
<dbReference type="GO" id="GO:0016757">
    <property type="term" value="F:glycosyltransferase activity"/>
    <property type="evidence" value="ECO:0007669"/>
    <property type="project" value="InterPro"/>
</dbReference>
<evidence type="ECO:0000313" key="4">
    <source>
        <dbReference type="EMBL" id="PAF25969.1"/>
    </source>
</evidence>
<accession>A0A268S0F7</accession>
<evidence type="ECO:0000313" key="5">
    <source>
        <dbReference type="Proteomes" id="UP000216133"/>
    </source>
</evidence>
<proteinExistence type="predicted"/>
<evidence type="ECO:0008006" key="6">
    <source>
        <dbReference type="Google" id="ProtNLM"/>
    </source>
</evidence>
<reference evidence="4 5" key="1">
    <citation type="submission" date="2017-07" db="EMBL/GenBank/DDBJ databases">
        <title>Isolation and whole genome analysis of endospore-forming bacteria from heroin.</title>
        <authorList>
            <person name="Kalinowski J."/>
            <person name="Ahrens B."/>
            <person name="Al-Dilaimi A."/>
            <person name="Winkler A."/>
            <person name="Wibberg D."/>
            <person name="Schleenbecker U."/>
            <person name="Ruckert C."/>
            <person name="Wolfel R."/>
            <person name="Grass G."/>
        </authorList>
    </citation>
    <scope>NUCLEOTIDE SEQUENCE [LARGE SCALE GENOMIC DNA]</scope>
    <source>
        <strain evidence="4 5">7523-2</strain>
    </source>
</reference>
<gene>
    <name evidence="4" type="ORF">CHH61_10935</name>
</gene>
<dbReference type="Proteomes" id="UP000216133">
    <property type="component" value="Unassembled WGS sequence"/>
</dbReference>
<dbReference type="RefSeq" id="WP_095327995.1">
    <property type="nucleotide sequence ID" value="NZ_JAMAYQ010000004.1"/>
</dbReference>
<dbReference type="SUPFAM" id="SSF53756">
    <property type="entry name" value="UDP-Glycosyltransferase/glycogen phosphorylase"/>
    <property type="match status" value="1"/>
</dbReference>
<dbReference type="Pfam" id="PF13439">
    <property type="entry name" value="Glyco_transf_4"/>
    <property type="match status" value="1"/>
</dbReference>
<dbReference type="PANTHER" id="PTHR46401">
    <property type="entry name" value="GLYCOSYLTRANSFERASE WBBK-RELATED"/>
    <property type="match status" value="1"/>
</dbReference>
<protein>
    <recommendedName>
        <fullName evidence="6">Glycosyltransferase family 1 protein</fullName>
    </recommendedName>
</protein>
<dbReference type="Gene3D" id="3.40.50.2000">
    <property type="entry name" value="Glycogen Phosphorylase B"/>
    <property type="match status" value="2"/>
</dbReference>
<dbReference type="Pfam" id="PF00534">
    <property type="entry name" value="Glycos_transf_1"/>
    <property type="match status" value="1"/>
</dbReference>
<evidence type="ECO:0000259" key="2">
    <source>
        <dbReference type="Pfam" id="PF00534"/>
    </source>
</evidence>
<dbReference type="AlphaFoldDB" id="A0A268S0F7"/>
<dbReference type="EMBL" id="NPBS01000055">
    <property type="protein sequence ID" value="PAF25969.1"/>
    <property type="molecule type" value="Genomic_DNA"/>
</dbReference>
<evidence type="ECO:0000256" key="1">
    <source>
        <dbReference type="ARBA" id="ARBA00022679"/>
    </source>
</evidence>
<evidence type="ECO:0000259" key="3">
    <source>
        <dbReference type="Pfam" id="PF13439"/>
    </source>
</evidence>
<name>A0A268S0F7_SHOCL</name>
<feature type="domain" description="Glycosyltransferase subfamily 4-like N-terminal" evidence="3">
    <location>
        <begin position="75"/>
        <end position="167"/>
    </location>
</feature>
<keyword evidence="1" id="KW-0808">Transferase</keyword>
<dbReference type="InterPro" id="IPR001296">
    <property type="entry name" value="Glyco_trans_1"/>
</dbReference>
<sequence>MAKKKLAIDVRMLNSSGIGTYLKNIVPILLECDLDIELIGDHKEIAELKWNENPNVNVIDCNYKIYSLKEQLLMSKLISNDIDLLWVPHFNAPVNYRKKMLVTIHDMFHFSMSSYLSIPKKLYAKFLMLNVAKKAEKIITVSSFSETEIRRHLGENLNITYIHNGVSNEWSKHNTMFKGNRPYIIYVGNVKPHKNLGTLIKAFNRIEGLSEHDLYIVGKKEGFLTEDNTIDGIEINQERVKFTGYLSDLEVKDYVRGADILIIPSLYEGFGLPPLEAMACRTPVISSNVASLPEICGEAAIYFNPTDEEQLAEKILELLSNKCMQEELIALGLERVNQFNWNKSREAHKKIIKELLEN</sequence>
<dbReference type="InterPro" id="IPR028098">
    <property type="entry name" value="Glyco_trans_4-like_N"/>
</dbReference>